<keyword evidence="1" id="KW-1133">Transmembrane helix</keyword>
<dbReference type="AlphaFoldDB" id="E3MB96"/>
<dbReference type="OMA" id="MFIDSSY"/>
<dbReference type="InterPro" id="IPR018817">
    <property type="entry name" value="7TM_GPCR_serpentine_rcpt_Srz"/>
</dbReference>
<keyword evidence="3" id="KW-1185">Reference proteome</keyword>
<feature type="transmembrane region" description="Helical" evidence="1">
    <location>
        <begin position="21"/>
        <end position="41"/>
    </location>
</feature>
<dbReference type="Proteomes" id="UP000008281">
    <property type="component" value="Unassembled WGS sequence"/>
</dbReference>
<sequence length="267" mass="31287">MNMILFFQMPIYPILNHLYYSMIYQTITLFCLCIDVVFLALSDRDVTLLPVLIQVLLFLPLLLLLTRHMFTKVYVILLSILAIQRFFLYFYPKKQWLVKKNGFRLLIYLIYCLVACEDLLFLMRSATYGKDAFNKSLFSMHTILTILLISSSMLYIPIYVSVRKLSHLMSSQLNKPHRYIVWQTVLLAVGKVVSAMYSLMEMFYVPLAIQLTYLGCNRRNLRTFLNSFKLTKIWKRMCCCASSSTSSSQVQPYVIFDPQSTNRQLTN</sequence>
<feature type="transmembrane region" description="Helical" evidence="1">
    <location>
        <begin position="143"/>
        <end position="160"/>
    </location>
</feature>
<dbReference type="HOGENOM" id="CLU_056063_3_0_1"/>
<feature type="transmembrane region" description="Helical" evidence="1">
    <location>
        <begin position="180"/>
        <end position="200"/>
    </location>
</feature>
<dbReference type="PANTHER" id="PTHR31720">
    <property type="entry name" value="SERPENTINE RECEPTOR, CLASS Z-RELATED"/>
    <property type="match status" value="1"/>
</dbReference>
<dbReference type="InParanoid" id="E3MB96"/>
<feature type="transmembrane region" description="Helical" evidence="1">
    <location>
        <begin position="103"/>
        <end position="122"/>
    </location>
</feature>
<evidence type="ECO:0000256" key="1">
    <source>
        <dbReference type="SAM" id="Phobius"/>
    </source>
</evidence>
<protein>
    <recommendedName>
        <fullName evidence="4">G-protein coupled receptors family 1 profile domain-containing protein</fullName>
    </recommendedName>
</protein>
<proteinExistence type="predicted"/>
<gene>
    <name evidence="2" type="ORF">CRE_15869</name>
</gene>
<evidence type="ECO:0008006" key="4">
    <source>
        <dbReference type="Google" id="ProtNLM"/>
    </source>
</evidence>
<organism evidence="3">
    <name type="scientific">Caenorhabditis remanei</name>
    <name type="common">Caenorhabditis vulgaris</name>
    <dbReference type="NCBI Taxonomy" id="31234"/>
    <lineage>
        <taxon>Eukaryota</taxon>
        <taxon>Metazoa</taxon>
        <taxon>Ecdysozoa</taxon>
        <taxon>Nematoda</taxon>
        <taxon>Chromadorea</taxon>
        <taxon>Rhabditida</taxon>
        <taxon>Rhabditina</taxon>
        <taxon>Rhabditomorpha</taxon>
        <taxon>Rhabditoidea</taxon>
        <taxon>Rhabditidae</taxon>
        <taxon>Peloderinae</taxon>
        <taxon>Caenorhabditis</taxon>
    </lineage>
</organism>
<dbReference type="EMBL" id="DS268433">
    <property type="protein sequence ID" value="EFO97731.1"/>
    <property type="molecule type" value="Genomic_DNA"/>
</dbReference>
<accession>E3MB96</accession>
<evidence type="ECO:0000313" key="3">
    <source>
        <dbReference type="Proteomes" id="UP000008281"/>
    </source>
</evidence>
<keyword evidence="1" id="KW-0812">Transmembrane</keyword>
<reference evidence="2" key="1">
    <citation type="submission" date="2007-07" db="EMBL/GenBank/DDBJ databases">
        <title>PCAP assembly of the Caenorhabditis remanei genome.</title>
        <authorList>
            <consortium name="The Caenorhabditis remanei Sequencing Consortium"/>
            <person name="Wilson R.K."/>
        </authorList>
    </citation>
    <scope>NUCLEOTIDE SEQUENCE [LARGE SCALE GENOMIC DNA]</scope>
    <source>
        <strain evidence="2">PB4641</strain>
    </source>
</reference>
<feature type="transmembrane region" description="Helical" evidence="1">
    <location>
        <begin position="73"/>
        <end position="91"/>
    </location>
</feature>
<feature type="transmembrane region" description="Helical" evidence="1">
    <location>
        <begin position="47"/>
        <end position="66"/>
    </location>
</feature>
<name>E3MB96_CAERE</name>
<keyword evidence="1" id="KW-0472">Membrane</keyword>
<evidence type="ECO:0000313" key="2">
    <source>
        <dbReference type="EMBL" id="EFO97731.1"/>
    </source>
</evidence>
<dbReference type="Pfam" id="PF10325">
    <property type="entry name" value="7TM_GPCR_Srz"/>
    <property type="match status" value="1"/>
</dbReference>
<dbReference type="PANTHER" id="PTHR31720:SF12">
    <property type="entry name" value="SERPENTINE RECEPTOR, CLASS T-RELATED"/>
    <property type="match status" value="1"/>
</dbReference>